<dbReference type="RefSeq" id="WP_184696397.1">
    <property type="nucleotide sequence ID" value="NZ_JACHJN010000011.1"/>
</dbReference>
<reference evidence="2 3" key="1">
    <citation type="submission" date="2020-08" db="EMBL/GenBank/DDBJ databases">
        <title>Genomic Encyclopedia of Type Strains, Phase III (KMG-III): the genomes of soil and plant-associated and newly described type strains.</title>
        <authorList>
            <person name="Whitman W."/>
        </authorList>
    </citation>
    <scope>NUCLEOTIDE SEQUENCE [LARGE SCALE GENOMIC DNA]</scope>
    <source>
        <strain evidence="2 3">CECT 8640</strain>
    </source>
</reference>
<dbReference type="EMBL" id="JACHJN010000011">
    <property type="protein sequence ID" value="MBB5959475.1"/>
    <property type="molecule type" value="Genomic_DNA"/>
</dbReference>
<evidence type="ECO:0000259" key="1">
    <source>
        <dbReference type="Pfam" id="PF06172"/>
    </source>
</evidence>
<dbReference type="InterPro" id="IPR011051">
    <property type="entry name" value="RmlC_Cupin_sf"/>
</dbReference>
<comment type="caution">
    <text evidence="2">The sequence shown here is derived from an EMBL/GenBank/DDBJ whole genome shotgun (WGS) entry which is preliminary data.</text>
</comment>
<sequence>MTSNGTTPGRYREPLTADRVIELLGLAELPVEGGHFGQSWRSAEASAIYYLLRSPEFSGLHRLSHLEVYAHHAGAPLRMLLLHPDGTVTRPVLGLDLAAGQRPQVVVAPGVWQASEPDGDWSLVGTVVVPPYTDDVVEFAKAADLEPVYPEHVELIRRFSRF</sequence>
<dbReference type="Pfam" id="PF06172">
    <property type="entry name" value="Cupin_5"/>
    <property type="match status" value="1"/>
</dbReference>
<dbReference type="AlphaFoldDB" id="A0A841CU63"/>
<proteinExistence type="predicted"/>
<accession>A0A841CU63</accession>
<gene>
    <name evidence="2" type="ORF">FHS29_006096</name>
</gene>
<dbReference type="PANTHER" id="PTHR33387:SF3">
    <property type="entry name" value="DUF985 DOMAIN-CONTAINING PROTEIN"/>
    <property type="match status" value="1"/>
</dbReference>
<dbReference type="InterPro" id="IPR039935">
    <property type="entry name" value="YML079W-like"/>
</dbReference>
<organism evidence="2 3">
    <name type="scientific">Saccharothrix tamanrassetensis</name>
    <dbReference type="NCBI Taxonomy" id="1051531"/>
    <lineage>
        <taxon>Bacteria</taxon>
        <taxon>Bacillati</taxon>
        <taxon>Actinomycetota</taxon>
        <taxon>Actinomycetes</taxon>
        <taxon>Pseudonocardiales</taxon>
        <taxon>Pseudonocardiaceae</taxon>
        <taxon>Saccharothrix</taxon>
    </lineage>
</organism>
<evidence type="ECO:0000313" key="2">
    <source>
        <dbReference type="EMBL" id="MBB5959475.1"/>
    </source>
</evidence>
<dbReference type="PANTHER" id="PTHR33387">
    <property type="entry name" value="RMLC-LIKE JELLY ROLL FOLD PROTEIN"/>
    <property type="match status" value="1"/>
</dbReference>
<dbReference type="InterPro" id="IPR014710">
    <property type="entry name" value="RmlC-like_jellyroll"/>
</dbReference>
<protein>
    <recommendedName>
        <fullName evidence="1">DUF985 domain-containing protein</fullName>
    </recommendedName>
</protein>
<dbReference type="SUPFAM" id="SSF51182">
    <property type="entry name" value="RmlC-like cupins"/>
    <property type="match status" value="1"/>
</dbReference>
<dbReference type="InterPro" id="IPR009327">
    <property type="entry name" value="Cupin_DUF985"/>
</dbReference>
<evidence type="ECO:0000313" key="3">
    <source>
        <dbReference type="Proteomes" id="UP000547510"/>
    </source>
</evidence>
<name>A0A841CU63_9PSEU</name>
<keyword evidence="3" id="KW-1185">Reference proteome</keyword>
<dbReference type="Proteomes" id="UP000547510">
    <property type="component" value="Unassembled WGS sequence"/>
</dbReference>
<feature type="domain" description="DUF985" evidence="1">
    <location>
        <begin position="19"/>
        <end position="139"/>
    </location>
</feature>
<dbReference type="Gene3D" id="2.60.120.10">
    <property type="entry name" value="Jelly Rolls"/>
    <property type="match status" value="1"/>
</dbReference>
<dbReference type="CDD" id="cd06121">
    <property type="entry name" value="cupin_YML079wp"/>
    <property type="match status" value="1"/>
</dbReference>